<dbReference type="AlphaFoldDB" id="A0A1I1I1C8"/>
<evidence type="ECO:0000256" key="1">
    <source>
        <dbReference type="SAM" id="SignalP"/>
    </source>
</evidence>
<evidence type="ECO:0008006" key="4">
    <source>
        <dbReference type="Google" id="ProtNLM"/>
    </source>
</evidence>
<gene>
    <name evidence="2" type="ORF">SAMN04488102_104262</name>
</gene>
<dbReference type="OrthoDB" id="2735868at2"/>
<dbReference type="EMBL" id="FOLT01000004">
    <property type="protein sequence ID" value="SFC29622.1"/>
    <property type="molecule type" value="Genomic_DNA"/>
</dbReference>
<keyword evidence="1" id="KW-0732">Signal</keyword>
<feature type="signal peptide" evidence="1">
    <location>
        <begin position="1"/>
        <end position="21"/>
    </location>
</feature>
<sequence length="95" mass="10685">MKKIPVLVSLLCFFLLTGCQSGEVFEGTVIRVDDQSIVVEPFEGEEIRRSGTEVSVSLEEDMDLDVGDQVRITHEGNVMESFPLQIDLIEIERID</sequence>
<accession>A0A1I1I1C8</accession>
<dbReference type="RefSeq" id="WP_091529594.1">
    <property type="nucleotide sequence ID" value="NZ_FOLT01000004.1"/>
</dbReference>
<evidence type="ECO:0000313" key="2">
    <source>
        <dbReference type="EMBL" id="SFC29622.1"/>
    </source>
</evidence>
<keyword evidence="3" id="KW-1185">Reference proteome</keyword>
<reference evidence="3" key="1">
    <citation type="submission" date="2016-10" db="EMBL/GenBank/DDBJ databases">
        <authorList>
            <person name="Varghese N."/>
            <person name="Submissions S."/>
        </authorList>
    </citation>
    <scope>NUCLEOTIDE SEQUENCE [LARGE SCALE GENOMIC DNA]</scope>
    <source>
        <strain evidence="3">DSM 23664</strain>
    </source>
</reference>
<dbReference type="STRING" id="753702.SAMN04488102_104262"/>
<evidence type="ECO:0000313" key="3">
    <source>
        <dbReference type="Proteomes" id="UP000199612"/>
    </source>
</evidence>
<dbReference type="PROSITE" id="PS51257">
    <property type="entry name" value="PROKAR_LIPOPROTEIN"/>
    <property type="match status" value="1"/>
</dbReference>
<organism evidence="2 3">
    <name type="scientific">Alkalibacterium subtropicum</name>
    <dbReference type="NCBI Taxonomy" id="753702"/>
    <lineage>
        <taxon>Bacteria</taxon>
        <taxon>Bacillati</taxon>
        <taxon>Bacillota</taxon>
        <taxon>Bacilli</taxon>
        <taxon>Lactobacillales</taxon>
        <taxon>Carnobacteriaceae</taxon>
        <taxon>Alkalibacterium</taxon>
    </lineage>
</organism>
<dbReference type="Proteomes" id="UP000199612">
    <property type="component" value="Unassembled WGS sequence"/>
</dbReference>
<protein>
    <recommendedName>
        <fullName evidence="4">DUF3221 domain-containing protein</fullName>
    </recommendedName>
</protein>
<proteinExistence type="predicted"/>
<name>A0A1I1I1C8_9LACT</name>
<feature type="chain" id="PRO_5039516146" description="DUF3221 domain-containing protein" evidence="1">
    <location>
        <begin position="22"/>
        <end position="95"/>
    </location>
</feature>